<feature type="compositionally biased region" description="Gly residues" evidence="1">
    <location>
        <begin position="15"/>
        <end position="30"/>
    </location>
</feature>
<proteinExistence type="predicted"/>
<evidence type="ECO:0000256" key="1">
    <source>
        <dbReference type="SAM" id="MobiDB-lite"/>
    </source>
</evidence>
<protein>
    <submittedName>
        <fullName evidence="2">Uncharacterized protein</fullName>
    </submittedName>
</protein>
<reference evidence="3" key="1">
    <citation type="journal article" date="2019" name="Int. J. Syst. Evol. Microbiol.">
        <title>The Global Catalogue of Microorganisms (GCM) 10K type strain sequencing project: providing services to taxonomists for standard genome sequencing and annotation.</title>
        <authorList>
            <consortium name="The Broad Institute Genomics Platform"/>
            <consortium name="The Broad Institute Genome Sequencing Center for Infectious Disease"/>
            <person name="Wu L."/>
            <person name="Ma J."/>
        </authorList>
    </citation>
    <scope>NUCLEOTIDE SEQUENCE [LARGE SCALE GENOMIC DNA]</scope>
    <source>
        <strain evidence="3">JCM 13006</strain>
    </source>
</reference>
<name>A0ABP9ELP3_9ACTN</name>
<feature type="region of interest" description="Disordered" evidence="1">
    <location>
        <begin position="1"/>
        <end position="57"/>
    </location>
</feature>
<sequence length="70" mass="6945">MEEFGAVRGGDPDLGEGGAGPAGRGGGLDRGGAAQQAQRHRTGGGGAEDGSVHGSPCNKMKHLQQILCCD</sequence>
<evidence type="ECO:0000313" key="3">
    <source>
        <dbReference type="Proteomes" id="UP001501752"/>
    </source>
</evidence>
<dbReference type="EMBL" id="BAABIS010000001">
    <property type="protein sequence ID" value="GAA4882093.1"/>
    <property type="molecule type" value="Genomic_DNA"/>
</dbReference>
<evidence type="ECO:0000313" key="2">
    <source>
        <dbReference type="EMBL" id="GAA4882093.1"/>
    </source>
</evidence>
<accession>A0ABP9ELP3</accession>
<gene>
    <name evidence="2" type="ORF">GCM10023235_73250</name>
</gene>
<organism evidence="2 3">
    <name type="scientific">Kitasatospora terrestris</name>
    <dbReference type="NCBI Taxonomy" id="258051"/>
    <lineage>
        <taxon>Bacteria</taxon>
        <taxon>Bacillati</taxon>
        <taxon>Actinomycetota</taxon>
        <taxon>Actinomycetes</taxon>
        <taxon>Kitasatosporales</taxon>
        <taxon>Streptomycetaceae</taxon>
        <taxon>Kitasatospora</taxon>
    </lineage>
</organism>
<dbReference type="Proteomes" id="UP001501752">
    <property type="component" value="Unassembled WGS sequence"/>
</dbReference>
<keyword evidence="3" id="KW-1185">Reference proteome</keyword>
<comment type="caution">
    <text evidence="2">The sequence shown here is derived from an EMBL/GenBank/DDBJ whole genome shotgun (WGS) entry which is preliminary data.</text>
</comment>